<evidence type="ECO:0008006" key="4">
    <source>
        <dbReference type="Google" id="ProtNLM"/>
    </source>
</evidence>
<feature type="transmembrane region" description="Helical" evidence="1">
    <location>
        <begin position="463"/>
        <end position="486"/>
    </location>
</feature>
<reference evidence="2" key="1">
    <citation type="submission" date="2021-03" db="EMBL/GenBank/DDBJ databases">
        <title>Chromosome level genome of the anhydrobiotic midge Polypedilum vanderplanki.</title>
        <authorList>
            <person name="Yoshida Y."/>
            <person name="Kikawada T."/>
            <person name="Gusev O."/>
        </authorList>
    </citation>
    <scope>NUCLEOTIDE SEQUENCE</scope>
    <source>
        <strain evidence="2">NIAS01</strain>
        <tissue evidence="2">Whole body or cell culture</tissue>
    </source>
</reference>
<keyword evidence="1" id="KW-0812">Transmembrane</keyword>
<dbReference type="EMBL" id="JADBJN010000001">
    <property type="protein sequence ID" value="KAG5683584.1"/>
    <property type="molecule type" value="Genomic_DNA"/>
</dbReference>
<dbReference type="Proteomes" id="UP001107558">
    <property type="component" value="Chromosome 1"/>
</dbReference>
<name>A0A9J6CNQ5_POLVA</name>
<evidence type="ECO:0000256" key="1">
    <source>
        <dbReference type="SAM" id="Phobius"/>
    </source>
</evidence>
<keyword evidence="3" id="KW-1185">Reference proteome</keyword>
<dbReference type="PANTHER" id="PTHR31061">
    <property type="entry name" value="LD22376P"/>
    <property type="match status" value="1"/>
</dbReference>
<proteinExistence type="predicted"/>
<protein>
    <recommendedName>
        <fullName evidence="4">Heparan-alpha-glucosaminide N-acetyltransferase</fullName>
    </recommendedName>
</protein>
<feature type="transmembrane region" description="Helical" evidence="1">
    <location>
        <begin position="254"/>
        <end position="274"/>
    </location>
</feature>
<evidence type="ECO:0000313" key="2">
    <source>
        <dbReference type="EMBL" id="KAG5683584.1"/>
    </source>
</evidence>
<dbReference type="PANTHER" id="PTHR31061:SF24">
    <property type="entry name" value="LD22376P"/>
    <property type="match status" value="1"/>
</dbReference>
<dbReference type="AlphaFoldDB" id="A0A9J6CNQ5"/>
<sequence>MSWLERTDSHFRDLNLKSLWVDEAFLNISNGMNLPLYLYTLSPDCVKCPFRKFNEIAANNDTVMKIKVARTPQMKLYYKDHEKYIFNNQSMDGIYAHIEPKMGQFGVYDWIINENEDNDFEVAKEPVPIYWSMLVVAVIVFAFYWFCKGVDRLILSRFKNTNKNTSINGPQVKKRLKSLDIFRGISIVLMIFVWYGAGFYWWLQHAVWNGLLAADIVFPWFLFIMGVCIPISIKSQLSKNFAKIKIIKKIIKRSILLFLIGLCIFAQGVIFREVRIMNVLQRFAISYLVVCLVHVAFTKTTEVKTPQLLDDILIIWKEWIVILVILVIHLATVFGIKIDGCDRGYVGPGGIHDDMKNALCTGGLVQYIDEKILTENHLFRWADIRSIYDATKRFDPEGLYGSLTSIVHTMIGFQCGMTLMTFTGHKQRIIRWVIWGAFMAILTAILTFCKIEDAPIPINKQMWSLSFVTLTSATSFWLLALIYFLVDVKNYCEDFWTIFQYPGMNAIILYMGNAIFSSHWPFHFFVADMNTHFIYLLKHCYTAAIWILAAHIMYHKKFFFNL</sequence>
<feature type="transmembrane region" description="Helical" evidence="1">
    <location>
        <begin position="181"/>
        <end position="202"/>
    </location>
</feature>
<accession>A0A9J6CNQ5</accession>
<gene>
    <name evidence="2" type="ORF">PVAND_012857</name>
</gene>
<feature type="transmembrane region" description="Helical" evidence="1">
    <location>
        <begin position="533"/>
        <end position="554"/>
    </location>
</feature>
<comment type="caution">
    <text evidence="2">The sequence shown here is derived from an EMBL/GenBank/DDBJ whole genome shotgun (WGS) entry which is preliminary data.</text>
</comment>
<feature type="transmembrane region" description="Helical" evidence="1">
    <location>
        <begin position="280"/>
        <end position="298"/>
    </location>
</feature>
<feature type="transmembrane region" description="Helical" evidence="1">
    <location>
        <begin position="319"/>
        <end position="338"/>
    </location>
</feature>
<feature type="transmembrane region" description="Helical" evidence="1">
    <location>
        <begin position="399"/>
        <end position="420"/>
    </location>
</feature>
<organism evidence="2 3">
    <name type="scientific">Polypedilum vanderplanki</name>
    <name type="common">Sleeping chironomid midge</name>
    <dbReference type="NCBI Taxonomy" id="319348"/>
    <lineage>
        <taxon>Eukaryota</taxon>
        <taxon>Metazoa</taxon>
        <taxon>Ecdysozoa</taxon>
        <taxon>Arthropoda</taxon>
        <taxon>Hexapoda</taxon>
        <taxon>Insecta</taxon>
        <taxon>Pterygota</taxon>
        <taxon>Neoptera</taxon>
        <taxon>Endopterygota</taxon>
        <taxon>Diptera</taxon>
        <taxon>Nematocera</taxon>
        <taxon>Chironomoidea</taxon>
        <taxon>Chironomidae</taxon>
        <taxon>Chironominae</taxon>
        <taxon>Polypedilum</taxon>
        <taxon>Polypedilum</taxon>
    </lineage>
</organism>
<feature type="transmembrane region" description="Helical" evidence="1">
    <location>
        <begin position="432"/>
        <end position="451"/>
    </location>
</feature>
<feature type="transmembrane region" description="Helical" evidence="1">
    <location>
        <begin position="129"/>
        <end position="147"/>
    </location>
</feature>
<evidence type="ECO:0000313" key="3">
    <source>
        <dbReference type="Proteomes" id="UP001107558"/>
    </source>
</evidence>
<keyword evidence="1" id="KW-1133">Transmembrane helix</keyword>
<keyword evidence="1" id="KW-0472">Membrane</keyword>
<dbReference type="OrthoDB" id="2149840at2759"/>
<feature type="transmembrane region" description="Helical" evidence="1">
    <location>
        <begin position="208"/>
        <end position="233"/>
    </location>
</feature>